<keyword evidence="3" id="KW-0949">S-adenosyl-L-methionine</keyword>
<evidence type="ECO:0000313" key="8">
    <source>
        <dbReference type="EMBL" id="MPM02153.1"/>
    </source>
</evidence>
<dbReference type="GO" id="GO:0003824">
    <property type="term" value="F:catalytic activity"/>
    <property type="evidence" value="ECO:0007669"/>
    <property type="project" value="InterPro"/>
</dbReference>
<evidence type="ECO:0000259" key="7">
    <source>
        <dbReference type="PROSITE" id="PS51918"/>
    </source>
</evidence>
<dbReference type="SFLD" id="SFLDG01101">
    <property type="entry name" value="Uncharacterised_Radical_SAM_Su"/>
    <property type="match status" value="1"/>
</dbReference>
<dbReference type="AlphaFoldDB" id="A0A644WI11"/>
<sequence>MNKREFLKNALFMGVAAVAFPAQTIGRTLKESSSKKRNMIKARYFETLEDQKSFRCLLCPNKCVLKNGQTGICRTRFAEENVLYTQAYGNPVAVHLDPVEKKPLYHFLPASKVLSFGTAGCNFRCLNCQNADISQVSPDDIQALDYNPEKLVRTARELNAEGIAFTYTEPTVFFEYMYDTAFLAQQAGIKTMMISNGYINQEPLKELLKVMDAFNIDLKAFDDDIYKELCGGNLDSILGTLTTIRDSGKWLEITNLMVTGYTDKLDKFSEMASWLTENGFGEIPLHISRFFPAYKLADSDPTSVTVIEKAYKAALAAGIKYVYTGNLTTGAHENTLCPDCGNTIVSRAGYTAKITGLADNKCSKCGRVIPGI</sequence>
<dbReference type="NCBIfam" id="TIGR04337">
    <property type="entry name" value="AmmeMemoSam_rS"/>
    <property type="match status" value="1"/>
</dbReference>
<dbReference type="Gene3D" id="3.20.20.70">
    <property type="entry name" value="Aldolase class I"/>
    <property type="match status" value="1"/>
</dbReference>
<dbReference type="GO" id="GO:0051539">
    <property type="term" value="F:4 iron, 4 sulfur cluster binding"/>
    <property type="evidence" value="ECO:0007669"/>
    <property type="project" value="UniProtKB-KW"/>
</dbReference>
<proteinExistence type="predicted"/>
<evidence type="ECO:0000256" key="3">
    <source>
        <dbReference type="ARBA" id="ARBA00022691"/>
    </source>
</evidence>
<dbReference type="InterPro" id="IPR058240">
    <property type="entry name" value="rSAM_sf"/>
</dbReference>
<dbReference type="GO" id="GO:0046872">
    <property type="term" value="F:metal ion binding"/>
    <property type="evidence" value="ECO:0007669"/>
    <property type="project" value="UniProtKB-KW"/>
</dbReference>
<name>A0A644WI11_9ZZZZ</name>
<evidence type="ECO:0000256" key="5">
    <source>
        <dbReference type="ARBA" id="ARBA00023004"/>
    </source>
</evidence>
<evidence type="ECO:0000256" key="6">
    <source>
        <dbReference type="ARBA" id="ARBA00023014"/>
    </source>
</evidence>
<accession>A0A644WI11</accession>
<keyword evidence="5" id="KW-0408">Iron</keyword>
<evidence type="ECO:0000256" key="4">
    <source>
        <dbReference type="ARBA" id="ARBA00022723"/>
    </source>
</evidence>
<dbReference type="CDD" id="cd01335">
    <property type="entry name" value="Radical_SAM"/>
    <property type="match status" value="1"/>
</dbReference>
<evidence type="ECO:0000256" key="1">
    <source>
        <dbReference type="ARBA" id="ARBA00001966"/>
    </source>
</evidence>
<dbReference type="InterPro" id="IPR007197">
    <property type="entry name" value="rSAM"/>
</dbReference>
<dbReference type="Pfam" id="PF04055">
    <property type="entry name" value="Radical_SAM"/>
    <property type="match status" value="1"/>
</dbReference>
<gene>
    <name evidence="8" type="ORF">SDC9_48398</name>
</gene>
<dbReference type="PANTHER" id="PTHR30352:SF5">
    <property type="entry name" value="PYRUVATE FORMATE-LYASE 1-ACTIVATING ENZYME"/>
    <property type="match status" value="1"/>
</dbReference>
<comment type="cofactor">
    <cofactor evidence="1">
        <name>[4Fe-4S] cluster</name>
        <dbReference type="ChEBI" id="CHEBI:49883"/>
    </cofactor>
</comment>
<protein>
    <recommendedName>
        <fullName evidence="7">Radical SAM core domain-containing protein</fullName>
    </recommendedName>
</protein>
<dbReference type="EMBL" id="VSSQ01000848">
    <property type="protein sequence ID" value="MPM02153.1"/>
    <property type="molecule type" value="Genomic_DNA"/>
</dbReference>
<dbReference type="PROSITE" id="PS51918">
    <property type="entry name" value="RADICAL_SAM"/>
    <property type="match status" value="1"/>
</dbReference>
<dbReference type="SFLD" id="SFLDS00029">
    <property type="entry name" value="Radical_SAM"/>
    <property type="match status" value="1"/>
</dbReference>
<feature type="domain" description="Radical SAM core" evidence="7">
    <location>
        <begin position="106"/>
        <end position="326"/>
    </location>
</feature>
<dbReference type="PIRSF" id="PIRSF004869">
    <property type="entry name" value="PflX_prd"/>
    <property type="match status" value="1"/>
</dbReference>
<evidence type="ECO:0000256" key="2">
    <source>
        <dbReference type="ARBA" id="ARBA00022485"/>
    </source>
</evidence>
<dbReference type="InterPro" id="IPR013785">
    <property type="entry name" value="Aldolase_TIM"/>
</dbReference>
<dbReference type="InterPro" id="IPR016431">
    <property type="entry name" value="Pyrv-formate_lyase-activ_prd"/>
</dbReference>
<dbReference type="InterPro" id="IPR027596">
    <property type="entry name" value="AmmeMemoSam_rS"/>
</dbReference>
<organism evidence="8">
    <name type="scientific">bioreactor metagenome</name>
    <dbReference type="NCBI Taxonomy" id="1076179"/>
    <lineage>
        <taxon>unclassified sequences</taxon>
        <taxon>metagenomes</taxon>
        <taxon>ecological metagenomes</taxon>
    </lineage>
</organism>
<reference evidence="8" key="1">
    <citation type="submission" date="2019-08" db="EMBL/GenBank/DDBJ databases">
        <authorList>
            <person name="Kucharzyk K."/>
            <person name="Murdoch R.W."/>
            <person name="Higgins S."/>
            <person name="Loffler F."/>
        </authorList>
    </citation>
    <scope>NUCLEOTIDE SEQUENCE</scope>
</reference>
<dbReference type="InterPro" id="IPR034457">
    <property type="entry name" value="Organic_radical-activating"/>
</dbReference>
<keyword evidence="6" id="KW-0411">Iron-sulfur</keyword>
<keyword evidence="2" id="KW-0004">4Fe-4S</keyword>
<comment type="caution">
    <text evidence="8">The sequence shown here is derived from an EMBL/GenBank/DDBJ whole genome shotgun (WGS) entry which is preliminary data.</text>
</comment>
<dbReference type="PANTHER" id="PTHR30352">
    <property type="entry name" value="PYRUVATE FORMATE-LYASE-ACTIVATING ENZYME"/>
    <property type="match status" value="1"/>
</dbReference>
<dbReference type="SUPFAM" id="SSF102114">
    <property type="entry name" value="Radical SAM enzymes"/>
    <property type="match status" value="1"/>
</dbReference>
<keyword evidence="4" id="KW-0479">Metal-binding</keyword>